<dbReference type="AlphaFoldDB" id="A0A835CM69"/>
<accession>A0A835CM69</accession>
<gene>
    <name evidence="1" type="ORF">HCN44_007292</name>
</gene>
<name>A0A835CM69_APHGI</name>
<dbReference type="OrthoDB" id="5310573at2759"/>
<protein>
    <recommendedName>
        <fullName evidence="3">Ionotropic receptor</fullName>
    </recommendedName>
</protein>
<dbReference type="Proteomes" id="UP000639338">
    <property type="component" value="Unassembled WGS sequence"/>
</dbReference>
<keyword evidence="2" id="KW-1185">Reference proteome</keyword>
<proteinExistence type="predicted"/>
<dbReference type="Pfam" id="PF12974">
    <property type="entry name" value="Phosphonate-bd"/>
    <property type="match status" value="1"/>
</dbReference>
<dbReference type="Gene3D" id="3.40.190.10">
    <property type="entry name" value="Periplasmic binding protein-like II"/>
    <property type="match status" value="2"/>
</dbReference>
<sequence>MASVPKNNLKSKPVELEKEVKAPDTIKVEDHSSVKESFAPELLIKPVQKKKIPIIDTVAESEKPVKVPVPRKKVLDINPSFLVDSHPLVLATHLVPSLSIEIFEIIAQRLEAALNIPVVLIHESRNDRPVATDFADIAILPVNKEWKEGCLLEVGLVFEHRLNTDNKPGIYADVVVAMDRGENIEDITDLRGCSCAMADNSNVGAAGLIFKHLKTKGENPSFFGNTLYCETQVAALQMVAGKQADISVIESPVICTHKNNLPGMETLFILESLGPLPPYQIMINEKLSGKRFDEIKKCLLDGNDDKIWLENLKRYGINGFAEYSIDNYDVEEIKSVVTSVRYY</sequence>
<organism evidence="1 2">
    <name type="scientific">Aphidius gifuensis</name>
    <name type="common">Parasitoid wasp</name>
    <dbReference type="NCBI Taxonomy" id="684658"/>
    <lineage>
        <taxon>Eukaryota</taxon>
        <taxon>Metazoa</taxon>
        <taxon>Ecdysozoa</taxon>
        <taxon>Arthropoda</taxon>
        <taxon>Hexapoda</taxon>
        <taxon>Insecta</taxon>
        <taxon>Pterygota</taxon>
        <taxon>Neoptera</taxon>
        <taxon>Endopterygota</taxon>
        <taxon>Hymenoptera</taxon>
        <taxon>Apocrita</taxon>
        <taxon>Ichneumonoidea</taxon>
        <taxon>Braconidae</taxon>
        <taxon>Aphidiinae</taxon>
        <taxon>Aphidius</taxon>
    </lineage>
</organism>
<comment type="caution">
    <text evidence="1">The sequence shown here is derived from an EMBL/GenBank/DDBJ whole genome shotgun (WGS) entry which is preliminary data.</text>
</comment>
<dbReference type="SUPFAM" id="SSF53850">
    <property type="entry name" value="Periplasmic binding protein-like II"/>
    <property type="match status" value="1"/>
</dbReference>
<dbReference type="EMBL" id="JACMRX010000005">
    <property type="protein sequence ID" value="KAF7988982.1"/>
    <property type="molecule type" value="Genomic_DNA"/>
</dbReference>
<reference evidence="1 2" key="1">
    <citation type="submission" date="2020-08" db="EMBL/GenBank/DDBJ databases">
        <title>Aphidius gifuensis genome sequencing and assembly.</title>
        <authorList>
            <person name="Du Z."/>
        </authorList>
    </citation>
    <scope>NUCLEOTIDE SEQUENCE [LARGE SCALE GENOMIC DNA]</scope>
    <source>
        <strain evidence="1">YNYX2018</strain>
        <tissue evidence="1">Adults</tissue>
    </source>
</reference>
<evidence type="ECO:0008006" key="3">
    <source>
        <dbReference type="Google" id="ProtNLM"/>
    </source>
</evidence>
<dbReference type="PANTHER" id="PTHR35841:SF1">
    <property type="entry name" value="PHOSPHONATES-BINDING PERIPLASMIC PROTEIN"/>
    <property type="match status" value="1"/>
</dbReference>
<evidence type="ECO:0000313" key="2">
    <source>
        <dbReference type="Proteomes" id="UP000639338"/>
    </source>
</evidence>
<dbReference type="PANTHER" id="PTHR35841">
    <property type="entry name" value="PHOSPHONATES-BINDING PERIPLASMIC PROTEIN"/>
    <property type="match status" value="1"/>
</dbReference>
<evidence type="ECO:0000313" key="1">
    <source>
        <dbReference type="EMBL" id="KAF7988982.1"/>
    </source>
</evidence>